<dbReference type="SMART" id="SM00672">
    <property type="entry name" value="CAP10"/>
    <property type="match status" value="1"/>
</dbReference>
<evidence type="ECO:0000313" key="4">
    <source>
        <dbReference type="Proteomes" id="UP000182658"/>
    </source>
</evidence>
<organism evidence="3 4">
    <name type="scientific">Coniochaeta ligniaria NRRL 30616</name>
    <dbReference type="NCBI Taxonomy" id="1408157"/>
    <lineage>
        <taxon>Eukaryota</taxon>
        <taxon>Fungi</taxon>
        <taxon>Dikarya</taxon>
        <taxon>Ascomycota</taxon>
        <taxon>Pezizomycotina</taxon>
        <taxon>Sordariomycetes</taxon>
        <taxon>Sordariomycetidae</taxon>
        <taxon>Coniochaetales</taxon>
        <taxon>Coniochaetaceae</taxon>
        <taxon>Coniochaeta</taxon>
    </lineage>
</organism>
<dbReference type="EMBL" id="KV875098">
    <property type="protein sequence ID" value="OIW29293.1"/>
    <property type="molecule type" value="Genomic_DNA"/>
</dbReference>
<keyword evidence="1" id="KW-1133">Transmembrane helix</keyword>
<dbReference type="Pfam" id="PF05686">
    <property type="entry name" value="Glyco_transf_90"/>
    <property type="match status" value="1"/>
</dbReference>
<feature type="transmembrane region" description="Helical" evidence="1">
    <location>
        <begin position="12"/>
        <end position="30"/>
    </location>
</feature>
<accession>A0A1J7IPK3</accession>
<protein>
    <recommendedName>
        <fullName evidence="2">Glycosyl transferase CAP10 domain-containing protein</fullName>
    </recommendedName>
</protein>
<evidence type="ECO:0000256" key="1">
    <source>
        <dbReference type="SAM" id="Phobius"/>
    </source>
</evidence>
<dbReference type="PANTHER" id="PTHR12203">
    <property type="entry name" value="KDEL LYS-ASP-GLU-LEU CONTAINING - RELATED"/>
    <property type="match status" value="1"/>
</dbReference>
<proteinExistence type="predicted"/>
<dbReference type="AlphaFoldDB" id="A0A1J7IPK3"/>
<keyword evidence="1" id="KW-0472">Membrane</keyword>
<dbReference type="OrthoDB" id="202415at2759"/>
<keyword evidence="1" id="KW-0812">Transmembrane</keyword>
<keyword evidence="4" id="KW-1185">Reference proteome</keyword>
<evidence type="ECO:0000313" key="3">
    <source>
        <dbReference type="EMBL" id="OIW29293.1"/>
    </source>
</evidence>
<dbReference type="InParanoid" id="A0A1J7IPK3"/>
<name>A0A1J7IPK3_9PEZI</name>
<gene>
    <name evidence="3" type="ORF">CONLIGDRAFT_655209</name>
</gene>
<dbReference type="Proteomes" id="UP000182658">
    <property type="component" value="Unassembled WGS sequence"/>
</dbReference>
<dbReference type="InterPro" id="IPR006598">
    <property type="entry name" value="CAP10"/>
</dbReference>
<evidence type="ECO:0000259" key="2">
    <source>
        <dbReference type="SMART" id="SM00672"/>
    </source>
</evidence>
<reference evidence="3 4" key="1">
    <citation type="submission" date="2016-10" db="EMBL/GenBank/DDBJ databases">
        <title>Draft genome sequence of Coniochaeta ligniaria NRRL30616, a lignocellulolytic fungus for bioabatement of inhibitors in plant biomass hydrolysates.</title>
        <authorList>
            <consortium name="DOE Joint Genome Institute"/>
            <person name="Jimenez D.J."/>
            <person name="Hector R.E."/>
            <person name="Riley R."/>
            <person name="Sun H."/>
            <person name="Grigoriev I.V."/>
            <person name="Van Elsas J.D."/>
            <person name="Nichols N.N."/>
        </authorList>
    </citation>
    <scope>NUCLEOTIDE SEQUENCE [LARGE SCALE GENOMIC DNA]</scope>
    <source>
        <strain evidence="3 4">NRRL 30616</strain>
    </source>
</reference>
<dbReference type="InterPro" id="IPR051091">
    <property type="entry name" value="O-Glucosyltr/Glycosyltrsf_90"/>
</dbReference>
<sequence>MKTRRPKSWRPAYLLLGACSSCYLLFFIWYDCGVSVQVVPSFSRGSRVGTGLRPPQTRFDTLRLTTEQCEATFPGLTKDLNDTVSLGPFNIQPSGDGGPLQVKIEDGQLFIFQPNRTDALSPELLDAQTATLHQLHRAIITSPAPLPDTIITVNVNDQPFGSAFSYTRPAFRPAPSGSHGPPLTRAFLMPHFSFWTWPLPSIGSVSRVAAALSAMESQVPFRSKDHRLAWRGTMGWNSPHYPGLRENLLRVTEQAKWADVQALHGYGLEAPHNTNASEEFNSMRSNALMIEDFCRYKYVLYTEGITYSGRLQFLQMCRSVLVSPPIAWLQHSTHLIKPLFSSDILILPEPKGWQPYEGVDEAWPVHYPPEEANAVFVSPDWSDLERIVAWLEENPGVAEGIAERQRELFVGKGYLSPAAEVCYWRALIRGWSEAGEYESHDWGDRETVSWELFSLGHDSGKSR</sequence>
<dbReference type="PANTHER" id="PTHR12203:SF63">
    <property type="entry name" value="GLYCOSYL TRANSFERASE CAP10 DOMAIN-CONTAINING PROTEIN"/>
    <property type="match status" value="1"/>
</dbReference>
<feature type="domain" description="Glycosyl transferase CAP10" evidence="2">
    <location>
        <begin position="145"/>
        <end position="438"/>
    </location>
</feature>